<proteinExistence type="predicted"/>
<feature type="transmembrane region" description="Helical" evidence="1">
    <location>
        <begin position="13"/>
        <end position="33"/>
    </location>
</feature>
<name>A0A423PQ69_9GAMM</name>
<organism evidence="2 3">
    <name type="scientific">Salinisphaera orenii MK-B5</name>
    <dbReference type="NCBI Taxonomy" id="856730"/>
    <lineage>
        <taxon>Bacteria</taxon>
        <taxon>Pseudomonadati</taxon>
        <taxon>Pseudomonadota</taxon>
        <taxon>Gammaproteobacteria</taxon>
        <taxon>Salinisphaerales</taxon>
        <taxon>Salinisphaeraceae</taxon>
        <taxon>Salinisphaera</taxon>
    </lineage>
</organism>
<evidence type="ECO:0000313" key="2">
    <source>
        <dbReference type="EMBL" id="ROO27671.1"/>
    </source>
</evidence>
<dbReference type="Proteomes" id="UP000283993">
    <property type="component" value="Unassembled WGS sequence"/>
</dbReference>
<feature type="transmembrane region" description="Helical" evidence="1">
    <location>
        <begin position="45"/>
        <end position="64"/>
    </location>
</feature>
<evidence type="ECO:0000313" key="3">
    <source>
        <dbReference type="Proteomes" id="UP000283993"/>
    </source>
</evidence>
<protein>
    <submittedName>
        <fullName evidence="2">Uncharacterized protein</fullName>
    </submittedName>
</protein>
<gene>
    <name evidence="2" type="ORF">SAOR_07435</name>
</gene>
<comment type="caution">
    <text evidence="2">The sequence shown here is derived from an EMBL/GenBank/DDBJ whole genome shotgun (WGS) entry which is preliminary data.</text>
</comment>
<keyword evidence="1" id="KW-1133">Transmembrane helix</keyword>
<keyword evidence="3" id="KW-1185">Reference proteome</keyword>
<sequence length="66" mass="7478">MIMMDWLWHDGHLSWPLFAVLVYTSLIILGADLVWRTTSGSTRKLALWVASVWLLGVVSIYGLAVF</sequence>
<dbReference type="AlphaFoldDB" id="A0A423PQ69"/>
<reference evidence="2 3" key="1">
    <citation type="submission" date="2013-10" db="EMBL/GenBank/DDBJ databases">
        <title>Salinisphaera orenii MK-B5 Genome Sequencing.</title>
        <authorList>
            <person name="Lai Q."/>
            <person name="Li C."/>
            <person name="Shao Z."/>
        </authorList>
    </citation>
    <scope>NUCLEOTIDE SEQUENCE [LARGE SCALE GENOMIC DNA]</scope>
    <source>
        <strain evidence="2 3">MK-B5</strain>
    </source>
</reference>
<keyword evidence="1" id="KW-0812">Transmembrane</keyword>
<keyword evidence="1" id="KW-0472">Membrane</keyword>
<accession>A0A423PQ69</accession>
<evidence type="ECO:0000256" key="1">
    <source>
        <dbReference type="SAM" id="Phobius"/>
    </source>
</evidence>
<dbReference type="EMBL" id="AYKH01000012">
    <property type="protein sequence ID" value="ROO27671.1"/>
    <property type="molecule type" value="Genomic_DNA"/>
</dbReference>